<proteinExistence type="predicted"/>
<dbReference type="RefSeq" id="WP_111541846.1">
    <property type="nucleotide sequence ID" value="NZ_QKYV01000008.1"/>
</dbReference>
<dbReference type="PANTHER" id="PTHR46438">
    <property type="entry name" value="ALPHA/BETA-HYDROLASES SUPERFAMILY PROTEIN"/>
    <property type="match status" value="1"/>
</dbReference>
<sequence>MKKKFQKYLPKIIGMQLNSQHLIQPQKAASKAFYLFCSPRRGRVKPEQEDFLNNAKAEVFNFQNKKIQTYRWPGSKKRILLVHGWESNTHRWEEFIKKLQKEDYDIFAFDAPAHGYSEGKIINVPLYASALQEMVNQITPSIIVGHSIGAMTTVFHQHQYNNNVEKLVLLGPPSELSSIMDDYQKILKLKPRVMKSLEDYFHQQLGYRFKEFSIAKFAKAIRQPGLIIHDEYDKIAPISASKAINNEWKNSKLIITEGAGHSLNNDSIHNNILNFINN</sequence>
<dbReference type="InterPro" id="IPR029058">
    <property type="entry name" value="AB_hydrolase_fold"/>
</dbReference>
<dbReference type="InterPro" id="IPR022742">
    <property type="entry name" value="Hydrolase_4"/>
</dbReference>
<name>A0A2W7HZX4_9FLAO</name>
<gene>
    <name evidence="2" type="ORF">LX95_02576</name>
</gene>
<dbReference type="Gene3D" id="3.40.50.1820">
    <property type="entry name" value="alpha/beta hydrolase"/>
    <property type="match status" value="1"/>
</dbReference>
<accession>A0A2W7HZX4</accession>
<evidence type="ECO:0000313" key="2">
    <source>
        <dbReference type="EMBL" id="PZW38555.1"/>
    </source>
</evidence>
<keyword evidence="3" id="KW-1185">Reference proteome</keyword>
<reference evidence="2 3" key="1">
    <citation type="submission" date="2018-06" db="EMBL/GenBank/DDBJ databases">
        <title>Genomic Encyclopedia of Archaeal and Bacterial Type Strains, Phase II (KMG-II): from individual species to whole genera.</title>
        <authorList>
            <person name="Goeker M."/>
        </authorList>
    </citation>
    <scope>NUCLEOTIDE SEQUENCE [LARGE SCALE GENOMIC DNA]</scope>
    <source>
        <strain evidence="2 3">DSM 15361</strain>
    </source>
</reference>
<dbReference type="EMBL" id="QKYV01000008">
    <property type="protein sequence ID" value="PZW38555.1"/>
    <property type="molecule type" value="Genomic_DNA"/>
</dbReference>
<dbReference type="Pfam" id="PF12146">
    <property type="entry name" value="Hydrolase_4"/>
    <property type="match status" value="1"/>
</dbReference>
<dbReference type="AlphaFoldDB" id="A0A2W7HZX4"/>
<evidence type="ECO:0000313" key="3">
    <source>
        <dbReference type="Proteomes" id="UP000249542"/>
    </source>
</evidence>
<dbReference type="SUPFAM" id="SSF53474">
    <property type="entry name" value="alpha/beta-Hydrolases"/>
    <property type="match status" value="1"/>
</dbReference>
<feature type="domain" description="Serine aminopeptidase S33" evidence="1">
    <location>
        <begin position="76"/>
        <end position="196"/>
    </location>
</feature>
<evidence type="ECO:0000259" key="1">
    <source>
        <dbReference type="Pfam" id="PF12146"/>
    </source>
</evidence>
<dbReference type="Proteomes" id="UP000249542">
    <property type="component" value="Unassembled WGS sequence"/>
</dbReference>
<comment type="caution">
    <text evidence="2">The sequence shown here is derived from an EMBL/GenBank/DDBJ whole genome shotgun (WGS) entry which is preliminary data.</text>
</comment>
<protein>
    <submittedName>
        <fullName evidence="2">Pimeloyl-ACP methyl ester carboxylesterase</fullName>
    </submittedName>
</protein>
<dbReference type="PANTHER" id="PTHR46438:SF11">
    <property type="entry name" value="LIPASE-RELATED"/>
    <property type="match status" value="1"/>
</dbReference>
<organism evidence="2 3">
    <name type="scientific">Mesonia algae</name>
    <dbReference type="NCBI Taxonomy" id="213248"/>
    <lineage>
        <taxon>Bacteria</taxon>
        <taxon>Pseudomonadati</taxon>
        <taxon>Bacteroidota</taxon>
        <taxon>Flavobacteriia</taxon>
        <taxon>Flavobacteriales</taxon>
        <taxon>Flavobacteriaceae</taxon>
        <taxon>Mesonia</taxon>
    </lineage>
</organism>